<dbReference type="Pfam" id="PF02889">
    <property type="entry name" value="Sec63"/>
    <property type="match status" value="1"/>
</dbReference>
<evidence type="ECO:0000256" key="4">
    <source>
        <dbReference type="ARBA" id="ARBA00022824"/>
    </source>
</evidence>
<dbReference type="PANTHER" id="PTHR24075:SF0">
    <property type="entry name" value="TRANSLOCATION PROTEIN SEC63 HOMOLOG"/>
    <property type="match status" value="1"/>
</dbReference>
<evidence type="ECO:0000256" key="1">
    <source>
        <dbReference type="ARBA" id="ARBA00004477"/>
    </source>
</evidence>
<dbReference type="SMART" id="SM00973">
    <property type="entry name" value="Sec63"/>
    <property type="match status" value="1"/>
</dbReference>
<evidence type="ECO:0000256" key="3">
    <source>
        <dbReference type="ARBA" id="ARBA00022692"/>
    </source>
</evidence>
<gene>
    <name evidence="12" type="primary">SEC63_2</name>
    <name evidence="12" type="ORF">K7432_012416</name>
</gene>
<feature type="compositionally biased region" description="Acidic residues" evidence="9">
    <location>
        <begin position="588"/>
        <end position="603"/>
    </location>
</feature>
<proteinExistence type="predicted"/>
<feature type="transmembrane region" description="Helical" evidence="10">
    <location>
        <begin position="70"/>
        <end position="88"/>
    </location>
</feature>
<dbReference type="Gene3D" id="1.10.150.20">
    <property type="entry name" value="5' to 3' exonuclease, C-terminal subdomain"/>
    <property type="match status" value="1"/>
</dbReference>
<evidence type="ECO:0000259" key="11">
    <source>
        <dbReference type="PROSITE" id="PS50076"/>
    </source>
</evidence>
<dbReference type="InterPro" id="IPR035892">
    <property type="entry name" value="C2_domain_sf"/>
</dbReference>
<dbReference type="EMBL" id="JASJQH010007952">
    <property type="protein sequence ID" value="KAK9696518.1"/>
    <property type="molecule type" value="Genomic_DNA"/>
</dbReference>
<dbReference type="Gene3D" id="1.10.3380.10">
    <property type="entry name" value="Sec63 N-terminal domain-like domain"/>
    <property type="match status" value="1"/>
</dbReference>
<keyword evidence="3 10" id="KW-0812">Transmembrane</keyword>
<dbReference type="InterPro" id="IPR036869">
    <property type="entry name" value="J_dom_sf"/>
</dbReference>
<accession>A0ABR2VS84</accession>
<dbReference type="CDD" id="cd06257">
    <property type="entry name" value="DnaJ"/>
    <property type="match status" value="1"/>
</dbReference>
<feature type="region of interest" description="Disordered" evidence="9">
    <location>
        <begin position="585"/>
        <end position="629"/>
    </location>
</feature>
<keyword evidence="13" id="KW-1185">Reference proteome</keyword>
<dbReference type="SMART" id="SM00271">
    <property type="entry name" value="DnaJ"/>
    <property type="match status" value="1"/>
</dbReference>
<comment type="subcellular location">
    <subcellularLocation>
        <location evidence="1">Endoplasmic reticulum membrane</location>
        <topology evidence="1">Multi-pass membrane protein</topology>
    </subcellularLocation>
</comment>
<sequence length="629" mass="71520">MKYEYDESGVTFNYFLLSVVGMALVPTTVSLFRKPKVSVKDPRSCRCELCLKKELHLSSQKKTSVISKKLIFVLLGWVLFGFLAYKASTTKIETNIWDPYEILGLDPGSTTKQVKKHYKKLSLKWHPDKVSSEMAEEAENKFVEITKAYKVLTDDEIRKNYEEFGHPDGRQSMSLGIALPSWLVDSGNSFFVLAIYGVLFGGLLPLYVGRWCYQSLRYTTDRILNQTMATYFIQLKDDISLRGLVDLLSTSAEFKEEVPLKPTDAVEVPKLIKLIEQTLEERGELYVGSKKYTAPYCVKAHALLSAHINRIPVEDPSLAADQQEIIKKSIHLVLGMLQISTAHSWLETSLRCMELSQMLVHGLQVNKAPILELPHINEEIARAFAKKKVHSVKHLVEFPNDERKLILRDISNENYENLMNVAMDHPTVQVLKAYFKVIGDEAITPGAIVTCVVKLNLTSARYRAEHPQKPAEENDGDMSDEEVDRFFSKKGEDDQKPIRIHSPHFPLDKRSFWWVIICDPRGNRIILPPTKVSNLSFDKTETVKFQFQAPQRPGHYPFTVFVKSDSQVGTDLRRDIQLHVQDSSVLPAEEEIEDDISEPEEDSIAGQMAQLRAQQQGRGNDGDETSDEE</sequence>
<comment type="caution">
    <text evidence="12">The sequence shown here is derived from an EMBL/GenBank/DDBJ whole genome shotgun (WGS) entry which is preliminary data.</text>
</comment>
<feature type="transmembrane region" description="Helical" evidence="10">
    <location>
        <begin position="189"/>
        <end position="208"/>
    </location>
</feature>
<evidence type="ECO:0000256" key="6">
    <source>
        <dbReference type="ARBA" id="ARBA00022989"/>
    </source>
</evidence>
<dbReference type="Gene3D" id="2.60.40.150">
    <property type="entry name" value="C2 domain"/>
    <property type="match status" value="1"/>
</dbReference>
<keyword evidence="7 10" id="KW-0472">Membrane</keyword>
<dbReference type="PROSITE" id="PS50076">
    <property type="entry name" value="DNAJ_2"/>
    <property type="match status" value="1"/>
</dbReference>
<dbReference type="PANTHER" id="PTHR24075">
    <property type="entry name" value="SEC63 DOMAIN-CONTAINING"/>
    <property type="match status" value="1"/>
</dbReference>
<evidence type="ECO:0000313" key="13">
    <source>
        <dbReference type="Proteomes" id="UP001479436"/>
    </source>
</evidence>
<organism evidence="12 13">
    <name type="scientific">Basidiobolus ranarum</name>
    <dbReference type="NCBI Taxonomy" id="34480"/>
    <lineage>
        <taxon>Eukaryota</taxon>
        <taxon>Fungi</taxon>
        <taxon>Fungi incertae sedis</taxon>
        <taxon>Zoopagomycota</taxon>
        <taxon>Entomophthoromycotina</taxon>
        <taxon>Basidiobolomycetes</taxon>
        <taxon>Basidiobolales</taxon>
        <taxon>Basidiobolaceae</taxon>
        <taxon>Basidiobolus</taxon>
    </lineage>
</organism>
<dbReference type="SUPFAM" id="SSF81296">
    <property type="entry name" value="E set domains"/>
    <property type="match status" value="1"/>
</dbReference>
<dbReference type="SUPFAM" id="SSF158702">
    <property type="entry name" value="Sec63 N-terminal domain-like"/>
    <property type="match status" value="1"/>
</dbReference>
<evidence type="ECO:0000256" key="7">
    <source>
        <dbReference type="ARBA" id="ARBA00023136"/>
    </source>
</evidence>
<name>A0ABR2VS84_9FUNG</name>
<evidence type="ECO:0000256" key="10">
    <source>
        <dbReference type="SAM" id="Phobius"/>
    </source>
</evidence>
<dbReference type="InterPro" id="IPR004179">
    <property type="entry name" value="Sec63-dom"/>
</dbReference>
<dbReference type="InterPro" id="IPR014756">
    <property type="entry name" value="Ig_E-set"/>
</dbReference>
<keyword evidence="2" id="KW-0813">Transport</keyword>
<protein>
    <submittedName>
        <fullName evidence="12">Secretory subunit</fullName>
    </submittedName>
</protein>
<dbReference type="Pfam" id="PF00226">
    <property type="entry name" value="DnaJ"/>
    <property type="match status" value="1"/>
</dbReference>
<keyword evidence="6 10" id="KW-1133">Transmembrane helix</keyword>
<evidence type="ECO:0000256" key="9">
    <source>
        <dbReference type="SAM" id="MobiDB-lite"/>
    </source>
</evidence>
<reference evidence="12 13" key="1">
    <citation type="submission" date="2023-04" db="EMBL/GenBank/DDBJ databases">
        <title>Genome of Basidiobolus ranarum AG-B5.</title>
        <authorList>
            <person name="Stajich J.E."/>
            <person name="Carter-House D."/>
            <person name="Gryganskyi A."/>
        </authorList>
    </citation>
    <scope>NUCLEOTIDE SEQUENCE [LARGE SCALE GENOMIC DNA]</scope>
    <source>
        <strain evidence="12 13">AG-B5</strain>
    </source>
</reference>
<feature type="domain" description="J" evidence="11">
    <location>
        <begin position="98"/>
        <end position="165"/>
    </location>
</feature>
<keyword evidence="4" id="KW-0256">Endoplasmic reticulum</keyword>
<keyword evidence="8" id="KW-0143">Chaperone</keyword>
<dbReference type="SUPFAM" id="SSF46565">
    <property type="entry name" value="Chaperone J-domain"/>
    <property type="match status" value="1"/>
</dbReference>
<dbReference type="PRINTS" id="PR00625">
    <property type="entry name" value="JDOMAIN"/>
</dbReference>
<dbReference type="Proteomes" id="UP001479436">
    <property type="component" value="Unassembled WGS sequence"/>
</dbReference>
<feature type="transmembrane region" description="Helical" evidence="10">
    <location>
        <begin position="12"/>
        <end position="32"/>
    </location>
</feature>
<evidence type="ECO:0000256" key="2">
    <source>
        <dbReference type="ARBA" id="ARBA00022448"/>
    </source>
</evidence>
<dbReference type="InterPro" id="IPR001623">
    <property type="entry name" value="DnaJ_domain"/>
</dbReference>
<keyword evidence="5" id="KW-0653">Protein transport</keyword>
<dbReference type="Gene3D" id="1.10.287.110">
    <property type="entry name" value="DnaJ domain"/>
    <property type="match status" value="1"/>
</dbReference>
<evidence type="ECO:0000256" key="5">
    <source>
        <dbReference type="ARBA" id="ARBA00022927"/>
    </source>
</evidence>
<evidence type="ECO:0000256" key="8">
    <source>
        <dbReference type="ARBA" id="ARBA00023186"/>
    </source>
</evidence>
<evidence type="ECO:0000313" key="12">
    <source>
        <dbReference type="EMBL" id="KAK9696518.1"/>
    </source>
</evidence>